<name>A0A1V2HZN1_9ACTN</name>
<dbReference type="AlphaFoldDB" id="A0A1V2HZN1"/>
<proteinExistence type="predicted"/>
<protein>
    <submittedName>
        <fullName evidence="2">Uncharacterized protein</fullName>
    </submittedName>
</protein>
<reference evidence="3" key="1">
    <citation type="submission" date="2016-10" db="EMBL/GenBank/DDBJ databases">
        <title>Frankia sp. NRRL B-16386 Genome sequencing.</title>
        <authorList>
            <person name="Ghodhbane-Gtari F."/>
            <person name="Swanson E."/>
            <person name="Gueddou A."/>
            <person name="Hezbri K."/>
            <person name="Ktari K."/>
            <person name="Nouioui I."/>
            <person name="Morris K."/>
            <person name="Simpson S."/>
            <person name="Abebe-Akele F."/>
            <person name="Thomas K."/>
            <person name="Gtari M."/>
            <person name="Tisa L.S."/>
        </authorList>
    </citation>
    <scope>NUCLEOTIDE SEQUENCE [LARGE SCALE GENOMIC DNA]</scope>
    <source>
        <strain evidence="3">NRRL B-16386</strain>
    </source>
</reference>
<feature type="region of interest" description="Disordered" evidence="1">
    <location>
        <begin position="39"/>
        <end position="108"/>
    </location>
</feature>
<comment type="caution">
    <text evidence="2">The sequence shown here is derived from an EMBL/GenBank/DDBJ whole genome shotgun (WGS) entry which is preliminary data.</text>
</comment>
<keyword evidence="3" id="KW-1185">Reference proteome</keyword>
<accession>A0A1V2HZN1</accession>
<sequence>MSASIQMSRAAPRDTGRSAVGRNRANGSRIVIWRVTGLAEEPTPVASGDGPSATGGTVGPARRKGPDGSQVSPSILVRVARRQSRPSVPSSPPLAVKTGLAGSATQRA</sequence>
<evidence type="ECO:0000313" key="3">
    <source>
        <dbReference type="Proteomes" id="UP000188929"/>
    </source>
</evidence>
<evidence type="ECO:0000256" key="1">
    <source>
        <dbReference type="SAM" id="MobiDB-lite"/>
    </source>
</evidence>
<evidence type="ECO:0000313" key="2">
    <source>
        <dbReference type="EMBL" id="ONH22358.1"/>
    </source>
</evidence>
<dbReference type="Proteomes" id="UP000188929">
    <property type="component" value="Unassembled WGS sequence"/>
</dbReference>
<gene>
    <name evidence="2" type="ORF">BL253_35900</name>
</gene>
<dbReference type="EMBL" id="MOMC01000110">
    <property type="protein sequence ID" value="ONH22358.1"/>
    <property type="molecule type" value="Genomic_DNA"/>
</dbReference>
<feature type="region of interest" description="Disordered" evidence="1">
    <location>
        <begin position="1"/>
        <end position="26"/>
    </location>
</feature>
<feature type="compositionally biased region" description="Low complexity" evidence="1">
    <location>
        <begin position="85"/>
        <end position="96"/>
    </location>
</feature>
<organism evidence="2 3">
    <name type="scientific">Pseudofrankia asymbiotica</name>
    <dbReference type="NCBI Taxonomy" id="1834516"/>
    <lineage>
        <taxon>Bacteria</taxon>
        <taxon>Bacillati</taxon>
        <taxon>Actinomycetota</taxon>
        <taxon>Actinomycetes</taxon>
        <taxon>Frankiales</taxon>
        <taxon>Frankiaceae</taxon>
        <taxon>Pseudofrankia</taxon>
    </lineage>
</organism>